<dbReference type="Proteomes" id="UP000283492">
    <property type="component" value="Unassembled WGS sequence"/>
</dbReference>
<reference evidence="1 2" key="1">
    <citation type="submission" date="2018-08" db="EMBL/GenBank/DDBJ databases">
        <title>A genome reference for cultivated species of the human gut microbiota.</title>
        <authorList>
            <person name="Zou Y."/>
            <person name="Xue W."/>
            <person name="Luo G."/>
        </authorList>
    </citation>
    <scope>NUCLEOTIDE SEQUENCE [LARGE SCALE GENOMIC DNA]</scope>
    <source>
        <strain evidence="1 2">AM42-1AC</strain>
    </source>
</reference>
<evidence type="ECO:0000313" key="2">
    <source>
        <dbReference type="Proteomes" id="UP000283492"/>
    </source>
</evidence>
<proteinExistence type="predicted"/>
<dbReference type="AlphaFoldDB" id="A0A413TBV8"/>
<evidence type="ECO:0000313" key="1">
    <source>
        <dbReference type="EMBL" id="RHA82435.1"/>
    </source>
</evidence>
<organism evidence="1 2">
    <name type="scientific">Roseburia inulinivorans</name>
    <dbReference type="NCBI Taxonomy" id="360807"/>
    <lineage>
        <taxon>Bacteria</taxon>
        <taxon>Bacillati</taxon>
        <taxon>Bacillota</taxon>
        <taxon>Clostridia</taxon>
        <taxon>Lachnospirales</taxon>
        <taxon>Lachnospiraceae</taxon>
        <taxon>Roseburia</taxon>
    </lineage>
</organism>
<comment type="caution">
    <text evidence="1">The sequence shown here is derived from an EMBL/GenBank/DDBJ whole genome shotgun (WGS) entry which is preliminary data.</text>
</comment>
<sequence length="87" mass="9698">MKNKTGVNDAKIVTPVGYATQYVANTYPYECAGWFWNVYKDINTKIAGGASLSAAETVKKVTNEVRGTTSGYETRLTFYEKAKQIFQ</sequence>
<dbReference type="EMBL" id="QSFX01000056">
    <property type="protein sequence ID" value="RHA82435.1"/>
    <property type="molecule type" value="Genomic_DNA"/>
</dbReference>
<gene>
    <name evidence="1" type="ORF">DW914_18300</name>
</gene>
<protein>
    <submittedName>
        <fullName evidence="1">Uncharacterized protein</fullName>
    </submittedName>
</protein>
<accession>A0A413TBV8</accession>
<name>A0A413TBV8_9FIRM</name>